<organism evidence="2 3">
    <name type="scientific">Gossypium hirsutum</name>
    <name type="common">Upland cotton</name>
    <name type="synonym">Gossypium mexicanum</name>
    <dbReference type="NCBI Taxonomy" id="3635"/>
    <lineage>
        <taxon>Eukaryota</taxon>
        <taxon>Viridiplantae</taxon>
        <taxon>Streptophyta</taxon>
        <taxon>Embryophyta</taxon>
        <taxon>Tracheophyta</taxon>
        <taxon>Spermatophyta</taxon>
        <taxon>Magnoliopsida</taxon>
        <taxon>eudicotyledons</taxon>
        <taxon>Gunneridae</taxon>
        <taxon>Pentapetalae</taxon>
        <taxon>rosids</taxon>
        <taxon>malvids</taxon>
        <taxon>Malvales</taxon>
        <taxon>Malvaceae</taxon>
        <taxon>Malvoideae</taxon>
        <taxon>Gossypium</taxon>
    </lineage>
</organism>
<accession>A0A1U8KYC9</accession>
<dbReference type="SMR" id="A0A1U8KYC9"/>
<dbReference type="PANTHER" id="PTHR15503:SF45">
    <property type="entry name" value="RNA-DIRECTED DNA POLYMERASE HOMOLOG"/>
    <property type="match status" value="1"/>
</dbReference>
<evidence type="ECO:0000256" key="1">
    <source>
        <dbReference type="SAM" id="MobiDB-lite"/>
    </source>
</evidence>
<dbReference type="KEGG" id="ghi:107922098"/>
<reference evidence="3" key="2">
    <citation type="submission" date="2025-08" db="UniProtKB">
        <authorList>
            <consortium name="RefSeq"/>
        </authorList>
    </citation>
    <scope>IDENTIFICATION</scope>
</reference>
<proteinExistence type="predicted"/>
<feature type="compositionally biased region" description="Polar residues" evidence="1">
    <location>
        <begin position="129"/>
        <end position="144"/>
    </location>
</feature>
<feature type="region of interest" description="Disordered" evidence="1">
    <location>
        <begin position="1"/>
        <end position="25"/>
    </location>
</feature>
<dbReference type="Pfam" id="PF08284">
    <property type="entry name" value="RVP_2"/>
    <property type="match status" value="1"/>
</dbReference>
<dbReference type="PaxDb" id="3635-A0A1U8KYC9"/>
<dbReference type="InterPro" id="IPR032567">
    <property type="entry name" value="RTL1-rel"/>
</dbReference>
<keyword evidence="2" id="KW-1185">Reference proteome</keyword>
<protein>
    <submittedName>
        <fullName evidence="3">Uncharacterized protein</fullName>
    </submittedName>
</protein>
<dbReference type="GeneID" id="107922098"/>
<reference evidence="2" key="1">
    <citation type="journal article" date="2020" name="Nat. Genet.">
        <title>Genomic diversifications of five Gossypium allopolyploid species and their impact on cotton improvement.</title>
        <authorList>
            <person name="Chen Z.J."/>
            <person name="Sreedasyam A."/>
            <person name="Ando A."/>
            <person name="Song Q."/>
            <person name="De Santiago L.M."/>
            <person name="Hulse-Kemp A.M."/>
            <person name="Ding M."/>
            <person name="Ye W."/>
            <person name="Kirkbride R.C."/>
            <person name="Jenkins J."/>
            <person name="Plott C."/>
            <person name="Lovell J."/>
            <person name="Lin Y.M."/>
            <person name="Vaughn R."/>
            <person name="Liu B."/>
            <person name="Simpson S."/>
            <person name="Scheffler B.E."/>
            <person name="Wen L."/>
            <person name="Saski C.A."/>
            <person name="Grover C.E."/>
            <person name="Hu G."/>
            <person name="Conover J.L."/>
            <person name="Carlson J.W."/>
            <person name="Shu S."/>
            <person name="Boston L.B."/>
            <person name="Williams M."/>
            <person name="Peterson D.G."/>
            <person name="McGee K."/>
            <person name="Jones D.C."/>
            <person name="Wendel J.F."/>
            <person name="Stelly D.M."/>
            <person name="Grimwood J."/>
            <person name="Schmutz J."/>
        </authorList>
    </citation>
    <scope>NUCLEOTIDE SEQUENCE [LARGE SCALE GENOMIC DNA]</scope>
    <source>
        <strain evidence="2">cv. TM-1</strain>
    </source>
</reference>
<feature type="region of interest" description="Disordered" evidence="1">
    <location>
        <begin position="123"/>
        <end position="149"/>
    </location>
</feature>
<sequence length="348" mass="39416">MPPRHVNMKAGAQEDDTSSAPPVAPRKVNILDEGRKYMGEQYMDARKREFLDLIQGYLSVANYKVGFLQLSQYAPKMILPERDCCKWFYFGINHEIRVYLVSQPIEVFDELVERARAVEETLAEPPRSMVTNSGKRASDSASGRSSKRGCDSHVVLDGRFVCTVSVGILESVVEFGGPTRAYVVRELEDQDSIDVFAGMTVIGSLGDSVLVDKVYHRCPLMIQGHVFLVDIMELSFYGFDVIFGMDWLTEHKARVDFETKWITLRNSEELEIVVVGERPGFMSNVVLAMNAEKLMEELPSLPPDREVEFWIDLYSSTASLPIAPYCMTPKELKELKIQLQELFDTGFI</sequence>
<dbReference type="Proteomes" id="UP000818029">
    <property type="component" value="Chromosome A12"/>
</dbReference>
<dbReference type="InterPro" id="IPR021109">
    <property type="entry name" value="Peptidase_aspartic_dom_sf"/>
</dbReference>
<dbReference type="OrthoDB" id="1436782at2759"/>
<evidence type="ECO:0000313" key="2">
    <source>
        <dbReference type="Proteomes" id="UP000818029"/>
    </source>
</evidence>
<name>A0A1U8KYC9_GOSHI</name>
<dbReference type="PANTHER" id="PTHR15503">
    <property type="entry name" value="LDOC1 RELATED"/>
    <property type="match status" value="1"/>
</dbReference>
<gene>
    <name evidence="3" type="primary">LOC107922098</name>
</gene>
<evidence type="ECO:0000313" key="3">
    <source>
        <dbReference type="RefSeq" id="XP_016707430.1"/>
    </source>
</evidence>
<dbReference type="AlphaFoldDB" id="A0A1U8KYC9"/>
<dbReference type="Gene3D" id="2.40.70.10">
    <property type="entry name" value="Acid Proteases"/>
    <property type="match status" value="1"/>
</dbReference>
<dbReference type="RefSeq" id="XP_016707430.1">
    <property type="nucleotide sequence ID" value="XM_016851941.1"/>
</dbReference>